<dbReference type="PANTHER" id="PTHR21634">
    <property type="entry name" value="RE13835P"/>
    <property type="match status" value="1"/>
</dbReference>
<evidence type="ECO:0000256" key="4">
    <source>
        <dbReference type="ARBA" id="ARBA00022490"/>
    </source>
</evidence>
<keyword evidence="8" id="KW-1185">Reference proteome</keyword>
<sequence>MALLNRLFSSKRKQQPDKGYGVPVSSPSNSKVFDFNKDQVRVLLFRECEHRGRKLLFDSKAVKKIPLPSLLQCSRLRKGVKAEDLRKADAFVEISNGFGYQYTRPSSDVKSLGEMIFGSVAMVLRGSSFKVHTGGTPPVLMLTKVANSPSKRESDRGLEDSYGSSINSMNEYLGGGSSSSDSKISSLAGSCPLDVPLPSSLKIGTVFARNDRSSHLGSLEADSGCYTNSDTSVTGILPNGSYNAALSSPDSRKGSGGSLSSLRRRWLRTASTSLDLDSNQSLTQTDSITSCGSLPTNCDDKPLRKAKLGIAVIISLSHHQQQQMQTFFLEHAALLESMMVRLNAAVERAYSRKELFVSMMYDASSDIEQNIEDLLIGPRLAMPMWLGLLSANSQYASLATSFMQELSQMLDMFETKDSHFFMSTLVTAVLTHHLGWVPTVTPGLQLCVRQSSLDGTPSHCNLSDLSKMHPYNPLWAQAMDLYGGLGHPLKTVRTIIMSVTSNKSRIETIERLLRTISYFIRCAAIERLEPKLEESDFKSSLSQYSSTTKTEQMITLSVDDRTSSSSTLRPMSGKCSPLLNVGQISTPVNASEVSNSYLHKGKCCNVMDSISSKSETCLEAKPIKSESLFKQPSSMGLRRTMSYSSKMTSCAFAETLNYKDKPSHFSVSNRNKRDTSSIEIVPDRIAAPASSFGTSCPNQNSSPDPPSPLDKVIFVLGENEDLVGLKERKRSVEDTDFKSTIQGKIKQQEQPLSFSGSEVESGFSECESFELSPVRTACGNLLNSNGAAMETTMLAFSPTVVTKLTSKNEKNAGNLSTLQPAFIKSDLKTEGVSVNSANLRSLARSLSVNLPVCLKSIKHESCALDMCVVCGKSIIDAESKENFYPFKESKQILNKKSMKKLRRAHSSFCVQSQSRKTLKSIITCQNCSVDKEEPSALESNSFLHDSKQTMNLSSHNFKKPELISSNIFELPLPKCDQVSDGVSEWGIANSLFGGVSSHYIPERILQGCSALASGWEITLKRDLALDAQHPTLDSGLSEAVAIVANVDSCEVQLISSHTYVVDRPGTLGIRVGLSQLVANMLESVYHMWKLRTAPDFCLSFLESRLQEILLRSQALSELLLSTQFCDIDNLTSSLSLEPNDVPLLLAVASTHTPEVTQRYGLALR</sequence>
<evidence type="ECO:0000256" key="1">
    <source>
        <dbReference type="ARBA" id="ARBA00004496"/>
    </source>
</evidence>
<dbReference type="AlphaFoldDB" id="A0A6J1SHD4"/>
<dbReference type="GO" id="GO:0042030">
    <property type="term" value="F:ATPase inhibitor activity"/>
    <property type="evidence" value="ECO:0007669"/>
    <property type="project" value="TreeGrafter"/>
</dbReference>
<dbReference type="GO" id="GO:0005765">
    <property type="term" value="C:lysosomal membrane"/>
    <property type="evidence" value="ECO:0007669"/>
    <property type="project" value="UniProtKB-SubCell"/>
</dbReference>
<keyword evidence="4" id="KW-0963">Cytoplasm</keyword>
<protein>
    <submittedName>
        <fullName evidence="9">Folliculin-interacting protein 2 isoform X1</fullName>
    </submittedName>
</protein>
<organism evidence="8 9">
    <name type="scientific">Frankliniella occidentalis</name>
    <name type="common">Western flower thrips</name>
    <name type="synonym">Euthrips occidentalis</name>
    <dbReference type="NCBI Taxonomy" id="133901"/>
    <lineage>
        <taxon>Eukaryota</taxon>
        <taxon>Metazoa</taxon>
        <taxon>Ecdysozoa</taxon>
        <taxon>Arthropoda</taxon>
        <taxon>Hexapoda</taxon>
        <taxon>Insecta</taxon>
        <taxon>Pterygota</taxon>
        <taxon>Neoptera</taxon>
        <taxon>Paraneoptera</taxon>
        <taxon>Thysanoptera</taxon>
        <taxon>Terebrantia</taxon>
        <taxon>Thripoidea</taxon>
        <taxon>Thripidae</taxon>
        <taxon>Frankliniella</taxon>
    </lineage>
</organism>
<dbReference type="PROSITE" id="PS51836">
    <property type="entry name" value="DENN_FNIP12"/>
    <property type="match status" value="1"/>
</dbReference>
<dbReference type="Pfam" id="PF14638">
    <property type="entry name" value="FNIP_C"/>
    <property type="match status" value="1"/>
</dbReference>
<dbReference type="GO" id="GO:0051087">
    <property type="term" value="F:protein-folding chaperone binding"/>
    <property type="evidence" value="ECO:0007669"/>
    <property type="project" value="TreeGrafter"/>
</dbReference>
<evidence type="ECO:0000259" key="7">
    <source>
        <dbReference type="PROSITE" id="PS51836"/>
    </source>
</evidence>
<dbReference type="Pfam" id="PF14637">
    <property type="entry name" value="FNIP_M"/>
    <property type="match status" value="1"/>
</dbReference>
<evidence type="ECO:0000256" key="2">
    <source>
        <dbReference type="ARBA" id="ARBA00004656"/>
    </source>
</evidence>
<dbReference type="InterPro" id="IPR037545">
    <property type="entry name" value="DENN_FNIP1/2"/>
</dbReference>
<dbReference type="OrthoDB" id="10051712at2759"/>
<accession>A0A6J1SHD4</accession>
<dbReference type="PRINTS" id="PR02073">
    <property type="entry name" value="FOLLICULNIP1"/>
</dbReference>
<keyword evidence="6" id="KW-0458">Lysosome</keyword>
<dbReference type="InterPro" id="IPR028085">
    <property type="entry name" value="FNIP_mid_dom"/>
</dbReference>
<dbReference type="RefSeq" id="XP_026280397.1">
    <property type="nucleotide sequence ID" value="XM_026424612.2"/>
</dbReference>
<feature type="domain" description="UDENN FNIP1/2-type" evidence="7">
    <location>
        <begin position="35"/>
        <end position="1151"/>
    </location>
</feature>
<dbReference type="InterPro" id="IPR028084">
    <property type="entry name" value="FNIP_N_dom"/>
</dbReference>
<dbReference type="GeneID" id="113207873"/>
<dbReference type="PANTHER" id="PTHR21634:SF9">
    <property type="entry name" value="RE13835P"/>
    <property type="match status" value="1"/>
</dbReference>
<evidence type="ECO:0000256" key="6">
    <source>
        <dbReference type="ARBA" id="ARBA00023228"/>
    </source>
</evidence>
<evidence type="ECO:0000313" key="8">
    <source>
        <dbReference type="Proteomes" id="UP000504606"/>
    </source>
</evidence>
<dbReference type="InterPro" id="IPR028086">
    <property type="entry name" value="FNIP_C_dom"/>
</dbReference>
<dbReference type="Pfam" id="PF14636">
    <property type="entry name" value="FNIP_N"/>
    <property type="match status" value="1"/>
</dbReference>
<evidence type="ECO:0000256" key="3">
    <source>
        <dbReference type="ARBA" id="ARBA00007541"/>
    </source>
</evidence>
<reference evidence="9" key="1">
    <citation type="submission" date="2025-08" db="UniProtKB">
        <authorList>
            <consortium name="RefSeq"/>
        </authorList>
    </citation>
    <scope>IDENTIFICATION</scope>
    <source>
        <tissue evidence="9">Whole organism</tissue>
    </source>
</reference>
<evidence type="ECO:0000313" key="9">
    <source>
        <dbReference type="RefSeq" id="XP_026280397.1"/>
    </source>
</evidence>
<dbReference type="KEGG" id="foc:113207873"/>
<dbReference type="InterPro" id="IPR026156">
    <property type="entry name" value="FNIP_fam"/>
</dbReference>
<proteinExistence type="inferred from homology"/>
<gene>
    <name evidence="9" type="primary">LOC113207873</name>
</gene>
<evidence type="ECO:0000256" key="5">
    <source>
        <dbReference type="ARBA" id="ARBA00023136"/>
    </source>
</evidence>
<comment type="subcellular location">
    <subcellularLocation>
        <location evidence="1">Cytoplasm</location>
    </subcellularLocation>
    <subcellularLocation>
        <location evidence="2">Lysosome membrane</location>
    </subcellularLocation>
</comment>
<name>A0A6J1SHD4_FRAOC</name>
<dbReference type="Proteomes" id="UP000504606">
    <property type="component" value="Unplaced"/>
</dbReference>
<keyword evidence="5" id="KW-0472">Membrane</keyword>
<comment type="similarity">
    <text evidence="3">Belongs to the FNIP family.</text>
</comment>